<protein>
    <submittedName>
        <fullName evidence="7">Serine/threonine protein kinase</fullName>
    </submittedName>
</protein>
<evidence type="ECO:0000256" key="4">
    <source>
        <dbReference type="ARBA" id="ARBA00022840"/>
    </source>
</evidence>
<evidence type="ECO:0000313" key="7">
    <source>
        <dbReference type="EMBL" id="AKU97546.1"/>
    </source>
</evidence>
<dbReference type="Pfam" id="PF00069">
    <property type="entry name" value="Pkinase"/>
    <property type="match status" value="1"/>
</dbReference>
<dbReference type="Gene3D" id="1.10.10.1320">
    <property type="entry name" value="Anti-sigma factor, zinc-finger domain"/>
    <property type="match status" value="1"/>
</dbReference>
<dbReference type="GO" id="GO:0005524">
    <property type="term" value="F:ATP binding"/>
    <property type="evidence" value="ECO:0007669"/>
    <property type="project" value="UniProtKB-KW"/>
</dbReference>
<feature type="compositionally biased region" description="Polar residues" evidence="5">
    <location>
        <begin position="448"/>
        <end position="457"/>
    </location>
</feature>
<evidence type="ECO:0000313" key="8">
    <source>
        <dbReference type="Proteomes" id="UP000064967"/>
    </source>
</evidence>
<evidence type="ECO:0000256" key="2">
    <source>
        <dbReference type="ARBA" id="ARBA00022741"/>
    </source>
</evidence>
<dbReference type="PROSITE" id="PS50011">
    <property type="entry name" value="PROTEIN_KINASE_DOM"/>
    <property type="match status" value="1"/>
</dbReference>
<dbReference type="InterPro" id="IPR011009">
    <property type="entry name" value="Kinase-like_dom_sf"/>
</dbReference>
<dbReference type="Gene3D" id="3.30.200.20">
    <property type="entry name" value="Phosphorylase Kinase, domain 1"/>
    <property type="match status" value="1"/>
</dbReference>
<proteinExistence type="predicted"/>
<dbReference type="Proteomes" id="UP000064967">
    <property type="component" value="Chromosome"/>
</dbReference>
<dbReference type="InterPro" id="IPR041916">
    <property type="entry name" value="Anti_sigma_zinc_sf"/>
</dbReference>
<dbReference type="SUPFAM" id="SSF56112">
    <property type="entry name" value="Protein kinase-like (PK-like)"/>
    <property type="match status" value="1"/>
</dbReference>
<evidence type="ECO:0000256" key="5">
    <source>
        <dbReference type="SAM" id="MobiDB-lite"/>
    </source>
</evidence>
<keyword evidence="1" id="KW-0808">Transferase</keyword>
<keyword evidence="3 7" id="KW-0418">Kinase</keyword>
<dbReference type="PROSITE" id="PS00109">
    <property type="entry name" value="PROTEIN_KINASE_TYR"/>
    <property type="match status" value="1"/>
</dbReference>
<evidence type="ECO:0000256" key="1">
    <source>
        <dbReference type="ARBA" id="ARBA00022679"/>
    </source>
</evidence>
<dbReference type="RefSeq" id="WP_146648664.1">
    <property type="nucleotide sequence ID" value="NZ_CP012333.1"/>
</dbReference>
<evidence type="ECO:0000259" key="6">
    <source>
        <dbReference type="PROSITE" id="PS50011"/>
    </source>
</evidence>
<keyword evidence="4" id="KW-0067">ATP-binding</keyword>
<dbReference type="PANTHER" id="PTHR43289">
    <property type="entry name" value="MITOGEN-ACTIVATED PROTEIN KINASE KINASE KINASE 20-RELATED"/>
    <property type="match status" value="1"/>
</dbReference>
<dbReference type="AlphaFoldDB" id="A0A0K1PVY0"/>
<feature type="domain" description="Protein kinase" evidence="6">
    <location>
        <begin position="76"/>
        <end position="330"/>
    </location>
</feature>
<organism evidence="7 8">
    <name type="scientific">Labilithrix luteola</name>
    <dbReference type="NCBI Taxonomy" id="1391654"/>
    <lineage>
        <taxon>Bacteria</taxon>
        <taxon>Pseudomonadati</taxon>
        <taxon>Myxococcota</taxon>
        <taxon>Polyangia</taxon>
        <taxon>Polyangiales</taxon>
        <taxon>Labilitrichaceae</taxon>
        <taxon>Labilithrix</taxon>
    </lineage>
</organism>
<gene>
    <name evidence="7" type="ORF">AKJ09_04210</name>
</gene>
<feature type="region of interest" description="Disordered" evidence="5">
    <location>
        <begin position="444"/>
        <end position="507"/>
    </location>
</feature>
<dbReference type="InterPro" id="IPR008266">
    <property type="entry name" value="Tyr_kinase_AS"/>
</dbReference>
<dbReference type="GO" id="GO:0004674">
    <property type="term" value="F:protein serine/threonine kinase activity"/>
    <property type="evidence" value="ECO:0007669"/>
    <property type="project" value="UniProtKB-KW"/>
</dbReference>
<accession>A0A0K1PVY0</accession>
<dbReference type="EMBL" id="CP012333">
    <property type="protein sequence ID" value="AKU97546.1"/>
    <property type="molecule type" value="Genomic_DNA"/>
</dbReference>
<evidence type="ECO:0000256" key="3">
    <source>
        <dbReference type="ARBA" id="ARBA00022777"/>
    </source>
</evidence>
<sequence>MSALPTSHCLDENDALELLEGRIPSEIRAGFERHLEACDGCRELLAELAKLGSEDPTEPMDEPAPDGAIPERLGPYRIERAAGAGSGGTVYRAVDERTGQVAAVKMLADPALRARFLREARTLSRLHHPAIVRYLDHGEVADGMYLAMEWLEGENLEERFERGPLLWQEAVALGQRISAALDHAHRLGCVHRDLSPRNVFLPNRLVANAKLLDFGLVRVHDVALARTTSRAVLGTPFYMAPEQIRDPGSVDGRADLFGLGILLYEAVAGSRPFQADDLFTLWVRIVDDQARDLRLAARTVPESFVRVVEALLAKDPAARPQTAADVHRALSATLERPASQATVAMVRPPFAPAHAPLPAPPPHVPPLARPVPTLPVYAVAPALPAIPSTPPRSGGVAPVLAALLTATTVLGGGGFLAYRHFVAKKPSGGGGVTIEGDVALIETHDGGNTENSDSSVASDEPKEHANIAPVPRAAPPLPKGARKADDEEPERDKFLCSTDGDKSESGRHYGPMIAGQADPAVFTASNCKAVLEDCTIDGPRSILMMGTSRLLLRRCKVLGDIELKGAVTLELEGSTLTHPPQLTNLGGRPTVVKR</sequence>
<dbReference type="KEGG" id="llu:AKJ09_04210"/>
<dbReference type="OrthoDB" id="9801841at2"/>
<keyword evidence="7" id="KW-0723">Serine/threonine-protein kinase</keyword>
<dbReference type="Gene3D" id="1.10.510.10">
    <property type="entry name" value="Transferase(Phosphotransferase) domain 1"/>
    <property type="match status" value="1"/>
</dbReference>
<keyword evidence="8" id="KW-1185">Reference proteome</keyword>
<name>A0A0K1PVY0_9BACT</name>
<keyword evidence="2" id="KW-0547">Nucleotide-binding</keyword>
<dbReference type="CDD" id="cd14014">
    <property type="entry name" value="STKc_PknB_like"/>
    <property type="match status" value="1"/>
</dbReference>
<dbReference type="PANTHER" id="PTHR43289:SF6">
    <property type="entry name" value="SERINE_THREONINE-PROTEIN KINASE NEKL-3"/>
    <property type="match status" value="1"/>
</dbReference>
<dbReference type="InterPro" id="IPR000719">
    <property type="entry name" value="Prot_kinase_dom"/>
</dbReference>
<feature type="compositionally biased region" description="Basic and acidic residues" evidence="5">
    <location>
        <begin position="482"/>
        <end position="507"/>
    </location>
</feature>
<dbReference type="STRING" id="1391654.AKJ09_04210"/>
<reference evidence="7 8" key="1">
    <citation type="submission" date="2015-08" db="EMBL/GenBank/DDBJ databases">
        <authorList>
            <person name="Babu N.S."/>
            <person name="Beckwith C.J."/>
            <person name="Beseler K.G."/>
            <person name="Brison A."/>
            <person name="Carone J.V."/>
            <person name="Caskin T.P."/>
            <person name="Diamond M."/>
            <person name="Durham M.E."/>
            <person name="Foxe J.M."/>
            <person name="Go M."/>
            <person name="Henderson B.A."/>
            <person name="Jones I.B."/>
            <person name="McGettigan J.A."/>
            <person name="Micheletti S.J."/>
            <person name="Nasrallah M.E."/>
            <person name="Ortiz D."/>
            <person name="Piller C.R."/>
            <person name="Privatt S.R."/>
            <person name="Schneider S.L."/>
            <person name="Sharp S."/>
            <person name="Smith T.C."/>
            <person name="Stanton J.D."/>
            <person name="Ullery H.E."/>
            <person name="Wilson R.J."/>
            <person name="Serrano M.G."/>
            <person name="Buck G."/>
            <person name="Lee V."/>
            <person name="Wang Y."/>
            <person name="Carvalho R."/>
            <person name="Voegtly L."/>
            <person name="Shi R."/>
            <person name="Duckworth R."/>
            <person name="Johnson A."/>
            <person name="Loviza R."/>
            <person name="Walstead R."/>
            <person name="Shah Z."/>
            <person name="Kiflezghi M."/>
            <person name="Wade K."/>
            <person name="Ball S.L."/>
            <person name="Bradley K.W."/>
            <person name="Asai D.J."/>
            <person name="Bowman C.A."/>
            <person name="Russell D.A."/>
            <person name="Pope W.H."/>
            <person name="Jacobs-Sera D."/>
            <person name="Hendrix R.W."/>
            <person name="Hatfull G.F."/>
        </authorList>
    </citation>
    <scope>NUCLEOTIDE SEQUENCE [LARGE SCALE GENOMIC DNA]</scope>
    <source>
        <strain evidence="7 8">DSM 27648</strain>
    </source>
</reference>